<dbReference type="SUPFAM" id="SSF52540">
    <property type="entry name" value="P-loop containing nucleoside triphosphate hydrolases"/>
    <property type="match status" value="1"/>
</dbReference>
<evidence type="ECO:0000256" key="14">
    <source>
        <dbReference type="RuleBase" id="RU000492"/>
    </source>
</evidence>
<dbReference type="Pfam" id="PF00270">
    <property type="entry name" value="DEAD"/>
    <property type="match status" value="1"/>
</dbReference>
<dbReference type="InterPro" id="IPR027417">
    <property type="entry name" value="P-loop_NTPase"/>
</dbReference>
<feature type="compositionally biased region" description="Basic and acidic residues" evidence="16">
    <location>
        <begin position="590"/>
        <end position="600"/>
    </location>
</feature>
<dbReference type="PROSITE" id="PS51194">
    <property type="entry name" value="HELICASE_CTER"/>
    <property type="match status" value="1"/>
</dbReference>
<keyword evidence="9" id="KW-0175">Coiled coil</keyword>
<evidence type="ECO:0000256" key="15">
    <source>
        <dbReference type="RuleBase" id="RU365068"/>
    </source>
</evidence>
<keyword evidence="6 14" id="KW-0347">Helicase</keyword>
<comment type="catalytic activity">
    <reaction evidence="15">
        <text>ATP + H2O = ADP + phosphate + H(+)</text>
        <dbReference type="Rhea" id="RHEA:13065"/>
        <dbReference type="ChEBI" id="CHEBI:15377"/>
        <dbReference type="ChEBI" id="CHEBI:15378"/>
        <dbReference type="ChEBI" id="CHEBI:30616"/>
        <dbReference type="ChEBI" id="CHEBI:43474"/>
        <dbReference type="ChEBI" id="CHEBI:456216"/>
        <dbReference type="EC" id="3.6.4.13"/>
    </reaction>
</comment>
<reference evidence="19" key="1">
    <citation type="journal article" date="2015" name="BMC Evol. Biol.">
        <title>Phylogenomics of asexual Epichloe fungal endophytes forming associations with perennial ryegrass.</title>
        <authorList>
            <person name="Hettiarachchige I.K."/>
            <person name="Ekanayake P.N."/>
            <person name="Mann R.C."/>
            <person name="Guthridge K.M."/>
            <person name="Sawbridge T.I."/>
            <person name="Spangenberg G.C."/>
            <person name="Forster J.W."/>
        </authorList>
    </citation>
    <scope>NUCLEOTIDE SEQUENCE</scope>
    <source>
        <strain evidence="19">NEA11_GC2</strain>
    </source>
</reference>
<evidence type="ECO:0000259" key="18">
    <source>
        <dbReference type="PROSITE" id="PS51194"/>
    </source>
</evidence>
<gene>
    <name evidence="19" type="primary">Sbp4</name>
</gene>
<dbReference type="SMART" id="SM01178">
    <property type="entry name" value="DUF4217"/>
    <property type="match status" value="1"/>
</dbReference>
<dbReference type="InterPro" id="IPR056330">
    <property type="entry name" value="CTT_SPB4"/>
</dbReference>
<evidence type="ECO:0000259" key="17">
    <source>
        <dbReference type="PROSITE" id="PS51192"/>
    </source>
</evidence>
<dbReference type="PANTHER" id="PTHR24031">
    <property type="entry name" value="RNA HELICASE"/>
    <property type="match status" value="1"/>
</dbReference>
<keyword evidence="3" id="KW-0698">rRNA processing</keyword>
<evidence type="ECO:0000256" key="6">
    <source>
        <dbReference type="ARBA" id="ARBA00022806"/>
    </source>
</evidence>
<organism evidence="19">
    <name type="scientific">Epichloe sp. LpTG-2</name>
    <dbReference type="NCBI Taxonomy" id="1648835"/>
    <lineage>
        <taxon>Eukaryota</taxon>
        <taxon>Fungi</taxon>
        <taxon>Dikarya</taxon>
        <taxon>Ascomycota</taxon>
        <taxon>Pezizomycotina</taxon>
        <taxon>Sordariomycetes</taxon>
        <taxon>Hypocreomycetidae</taxon>
        <taxon>Hypocreales</taxon>
        <taxon>Clavicipitaceae</taxon>
        <taxon>Epichloe</taxon>
    </lineage>
</organism>
<dbReference type="CDD" id="cd17960">
    <property type="entry name" value="DEADc_DDX55"/>
    <property type="match status" value="1"/>
</dbReference>
<dbReference type="GO" id="GO:0006364">
    <property type="term" value="P:rRNA processing"/>
    <property type="evidence" value="ECO:0007669"/>
    <property type="project" value="UniProtKB-KW"/>
</dbReference>
<evidence type="ECO:0000256" key="12">
    <source>
        <dbReference type="ARBA" id="ARBA00038002"/>
    </source>
</evidence>
<comment type="subunit">
    <text evidence="13">Component of pre-60S ribosomal complexes.</text>
</comment>
<dbReference type="AlphaFoldDB" id="A0A0F7DHD1"/>
<comment type="function">
    <text evidence="11">ATP-binding RNA helicase involved in the biogenesis of 60S ribosomal subunits. Binds 90S pre-ribosomal particles and dissociates from pre-60S ribosomal particles after processing of 27SB pre-rRNA. Required for the normal formation of 18S rRNA through the processing of pre-rRNAs at sites A0, A1 and A2, and the normal formation of 25S and 5.8S rRNAs through the processing of pre-rRNAs at sites C1 and C2.</text>
</comment>
<dbReference type="Pfam" id="PF23681">
    <property type="entry name" value="CTT_SPB4"/>
    <property type="match status" value="1"/>
</dbReference>
<evidence type="ECO:0000256" key="10">
    <source>
        <dbReference type="ARBA" id="ARBA00023242"/>
    </source>
</evidence>
<name>A0A0F7DHD1_9HYPO</name>
<keyword evidence="10" id="KW-0539">Nucleus</keyword>
<dbReference type="InterPro" id="IPR001650">
    <property type="entry name" value="Helicase_C-like"/>
</dbReference>
<dbReference type="GO" id="GO:0005524">
    <property type="term" value="F:ATP binding"/>
    <property type="evidence" value="ECO:0007669"/>
    <property type="project" value="UniProtKB-UniRule"/>
</dbReference>
<dbReference type="GO" id="GO:0016887">
    <property type="term" value="F:ATP hydrolysis activity"/>
    <property type="evidence" value="ECO:0007669"/>
    <property type="project" value="RHEA"/>
</dbReference>
<comment type="function">
    <text evidence="15">RNA helicase.</text>
</comment>
<dbReference type="InterPro" id="IPR011545">
    <property type="entry name" value="DEAD/DEAH_box_helicase_dom"/>
</dbReference>
<dbReference type="PROSITE" id="PS51192">
    <property type="entry name" value="HELICASE_ATP_BIND_1"/>
    <property type="match status" value="1"/>
</dbReference>
<dbReference type="InterPro" id="IPR000629">
    <property type="entry name" value="RNA-helicase_DEAD-box_CS"/>
</dbReference>
<evidence type="ECO:0000256" key="1">
    <source>
        <dbReference type="ARBA" id="ARBA00004604"/>
    </source>
</evidence>
<protein>
    <recommendedName>
        <fullName evidence="15">ATP-dependent RNA helicase</fullName>
        <ecNumber evidence="15">3.6.4.13</ecNumber>
    </recommendedName>
</protein>
<evidence type="ECO:0000256" key="16">
    <source>
        <dbReference type="SAM" id="MobiDB-lite"/>
    </source>
</evidence>
<keyword evidence="4 14" id="KW-0547">Nucleotide-binding</keyword>
<evidence type="ECO:0000256" key="9">
    <source>
        <dbReference type="ARBA" id="ARBA00023054"/>
    </source>
</evidence>
<evidence type="ECO:0000256" key="7">
    <source>
        <dbReference type="ARBA" id="ARBA00022840"/>
    </source>
</evidence>
<evidence type="ECO:0000256" key="4">
    <source>
        <dbReference type="ARBA" id="ARBA00022741"/>
    </source>
</evidence>
<evidence type="ECO:0000256" key="11">
    <source>
        <dbReference type="ARBA" id="ARBA00037566"/>
    </source>
</evidence>
<comment type="domain">
    <text evidence="15">The Q motif is unique to and characteristic of the DEAD box family of RNA helicases and controls ATP binding and hydrolysis.</text>
</comment>
<comment type="subcellular location">
    <subcellularLocation>
        <location evidence="1">Nucleus</location>
        <location evidence="1">Nucleolus</location>
    </subcellularLocation>
</comment>
<dbReference type="GO" id="GO:0003723">
    <property type="term" value="F:RNA binding"/>
    <property type="evidence" value="ECO:0007669"/>
    <property type="project" value="UniProtKB-UniRule"/>
</dbReference>
<feature type="region of interest" description="Disordered" evidence="16">
    <location>
        <begin position="558"/>
        <end position="621"/>
    </location>
</feature>
<dbReference type="Pfam" id="PF00271">
    <property type="entry name" value="Helicase_C"/>
    <property type="match status" value="1"/>
</dbReference>
<dbReference type="InterPro" id="IPR025313">
    <property type="entry name" value="SPB4-like_CTE"/>
</dbReference>
<evidence type="ECO:0000256" key="5">
    <source>
        <dbReference type="ARBA" id="ARBA00022801"/>
    </source>
</evidence>
<evidence type="ECO:0000256" key="3">
    <source>
        <dbReference type="ARBA" id="ARBA00022552"/>
    </source>
</evidence>
<keyword evidence="8 15" id="KW-0694">RNA-binding</keyword>
<dbReference type="InterPro" id="IPR014001">
    <property type="entry name" value="Helicase_ATP-bd"/>
</dbReference>
<evidence type="ECO:0000256" key="8">
    <source>
        <dbReference type="ARBA" id="ARBA00022884"/>
    </source>
</evidence>
<keyword evidence="2" id="KW-0690">Ribosome biogenesis</keyword>
<feature type="compositionally biased region" description="Basic and acidic residues" evidence="16">
    <location>
        <begin position="607"/>
        <end position="621"/>
    </location>
</feature>
<dbReference type="SMART" id="SM00487">
    <property type="entry name" value="DEXDc"/>
    <property type="match status" value="1"/>
</dbReference>
<sequence length="654" mass="72359">MAPAKAALKRNPRGWDALTPPLAQWILDAVQTLGFPQMTPVQAATMPHFMGNKDVVVEVRSRIAFHGHNSAGAVAAVTGSGKTIAFLLPIVQRILRLEEPTKKHHVAAIIVSPTRELAAQIHTVLLSLLEFHAPSAEILPFLKDDEKRPSTAAPVIVPQLLVGGTTSTAQDIQFFTRHSPNVLISSPGRLVELLSSPHVHCPQSSFEMLVLDEADRLLDLGFKQDLQGIISQLPKQRRTGLFSASVSEAVSEIIRVGLRNPVKIEVRVKMKDGGVLEDRKTPASLKMTYLVTPATHKLPALAQLLEKLPIRPQRTIVFLSTCAAVDYFQHVLLPGLLLPAGFSSIPLHGKHPAKVREKNFAKFLGSVSPTVLVTTDLAARGLDIPQVDLVVQVDAPSDPKVFIHRSGRAGRAGRKGLAVVMLHPGREEDYVRFLEIRKTPIVPLERPHVAVSEDAAAAATETMRKLAATDRAVYDKAQRAFVSWVRSYSAHQATSIFRVADLDWADLANAWGLLRLPRMPELKNWKGDKTLGVGVGVGVGMDWDAFAYKDKAREKARQEALEAQRNGAVEEHRKADKSRKRKNEAWSNKTGHEEQRAERREKRHKRKDAEKKANMTDEEKLEQAKLDELIQRVREQNLAKAAAAKDDEFQGFDD</sequence>
<dbReference type="Pfam" id="PF13959">
    <property type="entry name" value="CTE_SPB4"/>
    <property type="match status" value="1"/>
</dbReference>
<dbReference type="SMART" id="SM00490">
    <property type="entry name" value="HELICc"/>
    <property type="match status" value="1"/>
</dbReference>
<feature type="domain" description="Helicase ATP-binding" evidence="17">
    <location>
        <begin position="63"/>
        <end position="264"/>
    </location>
</feature>
<dbReference type="GO" id="GO:0005730">
    <property type="term" value="C:nucleolus"/>
    <property type="evidence" value="ECO:0007669"/>
    <property type="project" value="UniProtKB-SubCell"/>
</dbReference>
<dbReference type="PROSITE" id="PS00039">
    <property type="entry name" value="DEAD_ATP_HELICASE"/>
    <property type="match status" value="1"/>
</dbReference>
<dbReference type="GO" id="GO:0003724">
    <property type="term" value="F:RNA helicase activity"/>
    <property type="evidence" value="ECO:0007669"/>
    <property type="project" value="UniProtKB-EC"/>
</dbReference>
<dbReference type="EC" id="3.6.4.13" evidence="15"/>
<dbReference type="CDD" id="cd18787">
    <property type="entry name" value="SF2_C_DEAD"/>
    <property type="match status" value="1"/>
</dbReference>
<dbReference type="EMBL" id="KP834454">
    <property type="protein sequence ID" value="AKH04993.1"/>
    <property type="molecule type" value="Genomic_DNA"/>
</dbReference>
<proteinExistence type="inferred from homology"/>
<keyword evidence="7 14" id="KW-0067">ATP-binding</keyword>
<dbReference type="Gene3D" id="3.40.50.300">
    <property type="entry name" value="P-loop containing nucleotide triphosphate hydrolases"/>
    <property type="match status" value="2"/>
</dbReference>
<feature type="domain" description="Helicase C-terminal" evidence="18">
    <location>
        <begin position="300"/>
        <end position="452"/>
    </location>
</feature>
<keyword evidence="5 14" id="KW-0378">Hydrolase</keyword>
<evidence type="ECO:0000256" key="13">
    <source>
        <dbReference type="ARBA" id="ARBA00038757"/>
    </source>
</evidence>
<accession>A0A0F7DHD1</accession>
<evidence type="ECO:0000313" key="19">
    <source>
        <dbReference type="EMBL" id="AKH04993.1"/>
    </source>
</evidence>
<evidence type="ECO:0000256" key="2">
    <source>
        <dbReference type="ARBA" id="ARBA00022517"/>
    </source>
</evidence>
<comment type="similarity">
    <text evidence="12">Belongs to the DEAD box helicase family. DDX55/SPB4 subfamily.</text>
</comment>
<feature type="compositionally biased region" description="Basic and acidic residues" evidence="16">
    <location>
        <begin position="558"/>
        <end position="574"/>
    </location>
</feature>